<accession>A0A2U2BFU8</accession>
<protein>
    <submittedName>
        <fullName evidence="2">Amidase</fullName>
        <ecNumber evidence="2">3.5.1.4</ecNumber>
    </submittedName>
</protein>
<dbReference type="GO" id="GO:0004040">
    <property type="term" value="F:amidase activity"/>
    <property type="evidence" value="ECO:0007669"/>
    <property type="project" value="UniProtKB-EC"/>
</dbReference>
<dbReference type="GeneID" id="96776444"/>
<dbReference type="EMBL" id="QEXO01000005">
    <property type="protein sequence ID" value="PWE12872.1"/>
    <property type="molecule type" value="Genomic_DNA"/>
</dbReference>
<reference evidence="3" key="3">
    <citation type="submission" date="2022-04" db="EMBL/GenBank/DDBJ databases">
        <title>Genomic mining of Alcaligenes faecalis D334 producing ectoin and derivatives.</title>
        <authorList>
            <person name="Doan V.T."/>
            <person name="Quach N.T."/>
            <person name="Vu T.-H.-N."/>
            <person name="Phi Q.-T."/>
        </authorList>
    </citation>
    <scope>NUCLEOTIDE SEQUENCE</scope>
    <source>
        <strain evidence="3">D334</strain>
    </source>
</reference>
<evidence type="ECO:0000313" key="2">
    <source>
        <dbReference type="EMBL" id="PWE12872.1"/>
    </source>
</evidence>
<dbReference type="OrthoDB" id="112488at2"/>
<dbReference type="InterPro" id="IPR000120">
    <property type="entry name" value="Amidase"/>
</dbReference>
<dbReference type="PANTHER" id="PTHR11895:SF176">
    <property type="entry name" value="AMIDASE AMID-RELATED"/>
    <property type="match status" value="1"/>
</dbReference>
<evidence type="ECO:0000313" key="4">
    <source>
        <dbReference type="Proteomes" id="UP000245216"/>
    </source>
</evidence>
<evidence type="ECO:0000259" key="1">
    <source>
        <dbReference type="Pfam" id="PF01425"/>
    </source>
</evidence>
<dbReference type="PANTHER" id="PTHR11895">
    <property type="entry name" value="TRANSAMIDASE"/>
    <property type="match status" value="1"/>
</dbReference>
<proteinExistence type="predicted"/>
<sequence>MLATITELQRALDRGETTSVELTQQALDRIQDESRDGAATFIEVFAEQALAAAKASDILRAAGLSRSLVEGLPMSVKNLHDIAGYITLGGSAVLKDAEPAEQNATIVERLLRAGAILIGSTNMTEFAFSGLGINPHYGTPRSVWDRDNARIPGGSSSGAGVAVAQGMSVFSIGTDTGGSIRIPSAFNGLTGFKPTAERVPSEGTMPLSRSLDSNGPLAASVECCAIVDSILTDQPYVPVATPALDTLRLAVPKTFVFDGIDETVRAAFDRAIALLREQGAVVEEINLPEFDQLPQINRKGGFVCAEAWSVHRDTLQSKGEQYDPRVASRILRGKDIDCADYIELQDTRQAWISAVESRLERYDAVLMPTVPVVAPRIADLKESDDVYFATNGLVLRNPTLINFLDGCALSLPCHAADEAPVGLMVAAPAYHDEHLLAVGSAIERVLPLRKR</sequence>
<dbReference type="EMBL" id="CP095873">
    <property type="protein sequence ID" value="UPL21229.1"/>
    <property type="molecule type" value="Genomic_DNA"/>
</dbReference>
<dbReference type="Gene3D" id="3.90.1300.10">
    <property type="entry name" value="Amidase signature (AS) domain"/>
    <property type="match status" value="1"/>
</dbReference>
<dbReference type="InterPro" id="IPR036928">
    <property type="entry name" value="AS_sf"/>
</dbReference>
<dbReference type="Proteomes" id="UP000830925">
    <property type="component" value="Chromosome"/>
</dbReference>
<keyword evidence="2" id="KW-0378">Hydrolase</keyword>
<dbReference type="NCBIfam" id="NF005460">
    <property type="entry name" value="PRK07056.1"/>
    <property type="match status" value="1"/>
</dbReference>
<evidence type="ECO:0000313" key="3">
    <source>
        <dbReference type="EMBL" id="UPL21229.1"/>
    </source>
</evidence>
<dbReference type="PROSITE" id="PS00571">
    <property type="entry name" value="AMIDASES"/>
    <property type="match status" value="1"/>
</dbReference>
<feature type="domain" description="Amidase" evidence="1">
    <location>
        <begin position="21"/>
        <end position="436"/>
    </location>
</feature>
<dbReference type="InterPro" id="IPR023631">
    <property type="entry name" value="Amidase_dom"/>
</dbReference>
<name>A0A2U2BFU8_ALCFA</name>
<dbReference type="Pfam" id="PF01425">
    <property type="entry name" value="Amidase"/>
    <property type="match status" value="1"/>
</dbReference>
<dbReference type="RefSeq" id="WP_042484585.1">
    <property type="nucleotide sequence ID" value="NZ_CAXOJJ010000015.1"/>
</dbReference>
<reference evidence="2 4" key="2">
    <citation type="submission" date="2018-05" db="EMBL/GenBank/DDBJ databases">
        <authorList>
            <person name="Lanie J.A."/>
            <person name="Ng W.-L."/>
            <person name="Kazmierczak K.M."/>
            <person name="Andrzejewski T.M."/>
            <person name="Davidsen T.M."/>
            <person name="Wayne K.J."/>
            <person name="Tettelin H."/>
            <person name="Glass J.I."/>
            <person name="Rusch D."/>
            <person name="Podicherti R."/>
            <person name="Tsui H.-C.T."/>
            <person name="Winkler M.E."/>
        </authorList>
    </citation>
    <scope>NUCLEOTIDE SEQUENCE [LARGE SCALE GENOMIC DNA]</scope>
    <source>
        <strain evidence="2 4">YBY</strain>
    </source>
</reference>
<dbReference type="EC" id="3.5.1.4" evidence="2"/>
<dbReference type="SUPFAM" id="SSF75304">
    <property type="entry name" value="Amidase signature (AS) enzymes"/>
    <property type="match status" value="1"/>
</dbReference>
<dbReference type="InterPro" id="IPR020556">
    <property type="entry name" value="Amidase_CS"/>
</dbReference>
<gene>
    <name evidence="2" type="ORF">DF183_19135</name>
    <name evidence="3" type="ORF">MXF72_17870</name>
</gene>
<reference evidence="2 4" key="1">
    <citation type="submission" date="2018-05" db="EMBL/GenBank/DDBJ databases">
        <title>Genome Sequence of an Efficient Indole-Degrading Bacterium, Alcaligenes sp.YBY.</title>
        <authorList>
            <person name="Yang B."/>
        </authorList>
    </citation>
    <scope>NUCLEOTIDE SEQUENCE [LARGE SCALE GENOMIC DNA]</scope>
    <source>
        <strain evidence="2 4">YBY</strain>
    </source>
</reference>
<dbReference type="Proteomes" id="UP000245216">
    <property type="component" value="Unassembled WGS sequence"/>
</dbReference>
<organism evidence="2 4">
    <name type="scientific">Alcaligenes faecalis</name>
    <dbReference type="NCBI Taxonomy" id="511"/>
    <lineage>
        <taxon>Bacteria</taxon>
        <taxon>Pseudomonadati</taxon>
        <taxon>Pseudomonadota</taxon>
        <taxon>Betaproteobacteria</taxon>
        <taxon>Burkholderiales</taxon>
        <taxon>Alcaligenaceae</taxon>
        <taxon>Alcaligenes</taxon>
    </lineage>
</organism>
<dbReference type="AlphaFoldDB" id="A0A2U2BFU8"/>
<dbReference type="STRING" id="511.UZ73_09485"/>